<sequence>MRDIKRFSYPWAVKLTPMIMTSKKLSLMARITCFWISKTIRSNDVLTPGKVREDFKRLEKVPKHLAVLYWRKHEETKISNNEKMIKFNEISQLCCWALCAGIRVLSLYEAKDHLKSNADLLQSHIEIATRQFFANDKIIPTTRVSALDSNLQVNLVSREDGRDRIVKMTKSLVYDTLKGKIKSDKIDVEEVDSRLSVPQFPEPQLLITFAPEIVLDGFPPWHIRLTEIL</sequence>
<evidence type="ECO:0000256" key="1">
    <source>
        <dbReference type="ARBA" id="ARBA00001946"/>
    </source>
</evidence>
<evidence type="ECO:0000256" key="6">
    <source>
        <dbReference type="ARBA" id="ARBA00022679"/>
    </source>
</evidence>
<gene>
    <name evidence="13" type="ORF">ALEPTO_LOCUS1722</name>
</gene>
<keyword evidence="14" id="KW-1185">Reference proteome</keyword>
<dbReference type="InterPro" id="IPR036424">
    <property type="entry name" value="UPP_synth-like_sf"/>
</dbReference>
<evidence type="ECO:0000256" key="4">
    <source>
        <dbReference type="ARBA" id="ARBA00005432"/>
    </source>
</evidence>
<dbReference type="Gene3D" id="3.40.1180.10">
    <property type="entry name" value="Decaprenyl diphosphate synthase-like"/>
    <property type="match status" value="1"/>
</dbReference>
<comment type="cofactor">
    <cofactor evidence="1">
        <name>Mg(2+)</name>
        <dbReference type="ChEBI" id="CHEBI:18420"/>
    </cofactor>
</comment>
<dbReference type="InterPro" id="IPR038887">
    <property type="entry name" value="Nus1/NgBR"/>
</dbReference>
<keyword evidence="9" id="KW-0460">Magnesium</keyword>
<comment type="catalytic activity">
    <reaction evidence="12">
        <text>n isopentenyl diphosphate + (2E,6E)-farnesyl diphosphate = a di-trans,poly-cis-polyprenyl diphosphate + n diphosphate</text>
        <dbReference type="Rhea" id="RHEA:53008"/>
        <dbReference type="Rhea" id="RHEA-COMP:19494"/>
        <dbReference type="ChEBI" id="CHEBI:33019"/>
        <dbReference type="ChEBI" id="CHEBI:128769"/>
        <dbReference type="ChEBI" id="CHEBI:136960"/>
        <dbReference type="ChEBI" id="CHEBI:175763"/>
        <dbReference type="EC" id="2.5.1.87"/>
    </reaction>
</comment>
<dbReference type="GO" id="GO:1904423">
    <property type="term" value="C:dehydrodolichyl diphosphate synthase complex"/>
    <property type="evidence" value="ECO:0007669"/>
    <property type="project" value="InterPro"/>
</dbReference>
<keyword evidence="7" id="KW-0812">Transmembrane</keyword>
<evidence type="ECO:0000256" key="11">
    <source>
        <dbReference type="ARBA" id="ARBA00023136"/>
    </source>
</evidence>
<evidence type="ECO:0000313" key="13">
    <source>
        <dbReference type="EMBL" id="CAG8464822.1"/>
    </source>
</evidence>
<name>A0A9N8YYV6_9GLOM</name>
<dbReference type="GO" id="GO:0005789">
    <property type="term" value="C:endoplasmic reticulum membrane"/>
    <property type="evidence" value="ECO:0007669"/>
    <property type="project" value="UniProtKB-SubCell"/>
</dbReference>
<comment type="subcellular location">
    <subcellularLocation>
        <location evidence="2">Endoplasmic reticulum membrane</location>
    </subcellularLocation>
</comment>
<dbReference type="OrthoDB" id="19639at2759"/>
<dbReference type="EMBL" id="CAJVPS010000205">
    <property type="protein sequence ID" value="CAG8464822.1"/>
    <property type="molecule type" value="Genomic_DNA"/>
</dbReference>
<dbReference type="PANTHER" id="PTHR21528:SF0">
    <property type="entry name" value="DEHYDRODOLICHYL DIPHOSPHATE SYNTHASE COMPLEX SUBUNIT NUS1"/>
    <property type="match status" value="1"/>
</dbReference>
<reference evidence="13" key="1">
    <citation type="submission" date="2021-06" db="EMBL/GenBank/DDBJ databases">
        <authorList>
            <person name="Kallberg Y."/>
            <person name="Tangrot J."/>
            <person name="Rosling A."/>
        </authorList>
    </citation>
    <scope>NUCLEOTIDE SEQUENCE</scope>
    <source>
        <strain evidence="13">FL130A</strain>
    </source>
</reference>
<comment type="pathway">
    <text evidence="3">Protein modification; protein glycosylation.</text>
</comment>
<dbReference type="Proteomes" id="UP000789508">
    <property type="component" value="Unassembled WGS sequence"/>
</dbReference>
<dbReference type="EC" id="2.5.1.87" evidence="5"/>
<dbReference type="PANTHER" id="PTHR21528">
    <property type="entry name" value="DEHYDRODOLICHYL DIPHOSPHATE SYNTHASE COMPLEX SUBUNIT NUS1"/>
    <property type="match status" value="1"/>
</dbReference>
<evidence type="ECO:0000256" key="7">
    <source>
        <dbReference type="ARBA" id="ARBA00022692"/>
    </source>
</evidence>
<accession>A0A9N8YYV6</accession>
<dbReference type="GO" id="GO:0045547">
    <property type="term" value="F:ditrans,polycis-polyprenyl diphosphate synthase [(2E,6E)-farnesyl diphosphate specific] activity"/>
    <property type="evidence" value="ECO:0007669"/>
    <property type="project" value="UniProtKB-EC"/>
</dbReference>
<keyword evidence="11" id="KW-0472">Membrane</keyword>
<keyword evidence="8" id="KW-0256">Endoplasmic reticulum</keyword>
<protein>
    <recommendedName>
        <fullName evidence="5">ditrans,polycis-polyprenyl diphosphate synthase [(2E,6E)-farnesyldiphosphate specific]</fullName>
        <ecNumber evidence="5">2.5.1.87</ecNumber>
    </recommendedName>
</protein>
<evidence type="ECO:0000256" key="12">
    <source>
        <dbReference type="ARBA" id="ARBA00047353"/>
    </source>
</evidence>
<dbReference type="SUPFAM" id="SSF64005">
    <property type="entry name" value="Undecaprenyl diphosphate synthase"/>
    <property type="match status" value="1"/>
</dbReference>
<dbReference type="AlphaFoldDB" id="A0A9N8YYV6"/>
<evidence type="ECO:0000256" key="5">
    <source>
        <dbReference type="ARBA" id="ARBA00012596"/>
    </source>
</evidence>
<evidence type="ECO:0000256" key="3">
    <source>
        <dbReference type="ARBA" id="ARBA00004922"/>
    </source>
</evidence>
<proteinExistence type="inferred from homology"/>
<keyword evidence="6" id="KW-0808">Transferase</keyword>
<comment type="caution">
    <text evidence="13">The sequence shown here is derived from an EMBL/GenBank/DDBJ whole genome shotgun (WGS) entry which is preliminary data.</text>
</comment>
<evidence type="ECO:0000256" key="10">
    <source>
        <dbReference type="ARBA" id="ARBA00022989"/>
    </source>
</evidence>
<evidence type="ECO:0000256" key="2">
    <source>
        <dbReference type="ARBA" id="ARBA00004586"/>
    </source>
</evidence>
<comment type="similarity">
    <text evidence="4">Belongs to the UPP synthase family.</text>
</comment>
<evidence type="ECO:0000256" key="9">
    <source>
        <dbReference type="ARBA" id="ARBA00022842"/>
    </source>
</evidence>
<evidence type="ECO:0000313" key="14">
    <source>
        <dbReference type="Proteomes" id="UP000789508"/>
    </source>
</evidence>
<evidence type="ECO:0000256" key="8">
    <source>
        <dbReference type="ARBA" id="ARBA00022824"/>
    </source>
</evidence>
<keyword evidence="10" id="KW-1133">Transmembrane helix</keyword>
<organism evidence="13 14">
    <name type="scientific">Ambispora leptoticha</name>
    <dbReference type="NCBI Taxonomy" id="144679"/>
    <lineage>
        <taxon>Eukaryota</taxon>
        <taxon>Fungi</taxon>
        <taxon>Fungi incertae sedis</taxon>
        <taxon>Mucoromycota</taxon>
        <taxon>Glomeromycotina</taxon>
        <taxon>Glomeromycetes</taxon>
        <taxon>Archaeosporales</taxon>
        <taxon>Ambisporaceae</taxon>
        <taxon>Ambispora</taxon>
    </lineage>
</organism>